<dbReference type="Gene3D" id="3.90.320.10">
    <property type="match status" value="1"/>
</dbReference>
<dbReference type="InterPro" id="IPR014016">
    <property type="entry name" value="UvrD-like_ATP-bd"/>
</dbReference>
<dbReference type="Proteomes" id="UP000198959">
    <property type="component" value="Unassembled WGS sequence"/>
</dbReference>
<evidence type="ECO:0000256" key="12">
    <source>
        <dbReference type="ARBA" id="ARBA00034617"/>
    </source>
</evidence>
<accession>A0A1C6THC3</accession>
<dbReference type="RefSeq" id="WP_091650776.1">
    <property type="nucleotide sequence ID" value="NZ_FMHW01000002.1"/>
</dbReference>
<dbReference type="SUPFAM" id="SSF52540">
    <property type="entry name" value="P-loop containing nucleoside triphosphate hydrolases"/>
    <property type="match status" value="1"/>
</dbReference>
<dbReference type="InterPro" id="IPR000212">
    <property type="entry name" value="DNA_helicase_UvrD/REP"/>
</dbReference>
<feature type="compositionally biased region" description="Gly residues" evidence="16">
    <location>
        <begin position="795"/>
        <end position="806"/>
    </location>
</feature>
<feature type="binding site" evidence="15">
    <location>
        <begin position="47"/>
        <end position="54"/>
    </location>
    <ligand>
        <name>ATP</name>
        <dbReference type="ChEBI" id="CHEBI:30616"/>
    </ligand>
</feature>
<evidence type="ECO:0000256" key="11">
    <source>
        <dbReference type="ARBA" id="ARBA00023235"/>
    </source>
</evidence>
<feature type="compositionally biased region" description="Gly residues" evidence="16">
    <location>
        <begin position="772"/>
        <end position="783"/>
    </location>
</feature>
<dbReference type="Pfam" id="PF13361">
    <property type="entry name" value="UvrD_C"/>
    <property type="match status" value="1"/>
</dbReference>
<keyword evidence="10" id="KW-0234">DNA repair</keyword>
<feature type="domain" description="UvrD-like helicase C-terminal" evidence="18">
    <location>
        <begin position="338"/>
        <end position="651"/>
    </location>
</feature>
<keyword evidence="8 15" id="KW-0067">ATP-binding</keyword>
<keyword evidence="9" id="KW-0238">DNA-binding</keyword>
<feature type="region of interest" description="Disordered" evidence="16">
    <location>
        <begin position="753"/>
        <end position="832"/>
    </location>
</feature>
<dbReference type="InterPro" id="IPR014017">
    <property type="entry name" value="DNA_helicase_UvrD-like_C"/>
</dbReference>
<evidence type="ECO:0000256" key="7">
    <source>
        <dbReference type="ARBA" id="ARBA00022839"/>
    </source>
</evidence>
<dbReference type="InterPro" id="IPR013986">
    <property type="entry name" value="DExx_box_DNA_helicase_dom_sf"/>
</dbReference>
<keyword evidence="11" id="KW-0413">Isomerase</keyword>
<organism evidence="19 20">
    <name type="scientific">Micromonospora pallida</name>
    <dbReference type="NCBI Taxonomy" id="145854"/>
    <lineage>
        <taxon>Bacteria</taxon>
        <taxon>Bacillati</taxon>
        <taxon>Actinomycetota</taxon>
        <taxon>Actinomycetes</taxon>
        <taxon>Micromonosporales</taxon>
        <taxon>Micromonosporaceae</taxon>
        <taxon>Micromonospora</taxon>
    </lineage>
</organism>
<evidence type="ECO:0000259" key="17">
    <source>
        <dbReference type="PROSITE" id="PS51198"/>
    </source>
</evidence>
<evidence type="ECO:0000256" key="15">
    <source>
        <dbReference type="PROSITE-ProRule" id="PRU00560"/>
    </source>
</evidence>
<comment type="catalytic activity">
    <reaction evidence="12">
        <text>Couples ATP hydrolysis with the unwinding of duplex DNA by translocating in the 3'-5' direction.</text>
        <dbReference type="EC" id="5.6.2.4"/>
    </reaction>
</comment>
<proteinExistence type="inferred from homology"/>
<keyword evidence="2" id="KW-0540">Nuclease</keyword>
<dbReference type="Pfam" id="PF12705">
    <property type="entry name" value="PDDEXK_1"/>
    <property type="match status" value="1"/>
</dbReference>
<comment type="similarity">
    <text evidence="1">Belongs to the helicase family. UvrD subfamily.</text>
</comment>
<evidence type="ECO:0000256" key="1">
    <source>
        <dbReference type="ARBA" id="ARBA00009922"/>
    </source>
</evidence>
<keyword evidence="7" id="KW-0269">Exonuclease</keyword>
<evidence type="ECO:0000256" key="8">
    <source>
        <dbReference type="ARBA" id="ARBA00022840"/>
    </source>
</evidence>
<dbReference type="OrthoDB" id="5240387at2"/>
<dbReference type="GO" id="GO:0005524">
    <property type="term" value="F:ATP binding"/>
    <property type="evidence" value="ECO:0007669"/>
    <property type="project" value="UniProtKB-UniRule"/>
</dbReference>
<dbReference type="Gene3D" id="3.40.50.300">
    <property type="entry name" value="P-loop containing nucleotide triphosphate hydrolases"/>
    <property type="match status" value="2"/>
</dbReference>
<dbReference type="Gene3D" id="1.10.10.160">
    <property type="match status" value="1"/>
</dbReference>
<dbReference type="InterPro" id="IPR011604">
    <property type="entry name" value="PDDEXK-like_dom_sf"/>
</dbReference>
<dbReference type="STRING" id="145854.GA0074692_6166"/>
<evidence type="ECO:0000256" key="2">
    <source>
        <dbReference type="ARBA" id="ARBA00022722"/>
    </source>
</evidence>
<dbReference type="CDD" id="cd17932">
    <property type="entry name" value="DEXQc_UvrD"/>
    <property type="match status" value="1"/>
</dbReference>
<dbReference type="Gene3D" id="1.10.486.10">
    <property type="entry name" value="PCRA, domain 4"/>
    <property type="match status" value="1"/>
</dbReference>
<keyword evidence="6 15" id="KW-0347">Helicase</keyword>
<evidence type="ECO:0000256" key="10">
    <source>
        <dbReference type="ARBA" id="ARBA00023204"/>
    </source>
</evidence>
<evidence type="ECO:0000256" key="4">
    <source>
        <dbReference type="ARBA" id="ARBA00022763"/>
    </source>
</evidence>
<evidence type="ECO:0000256" key="3">
    <source>
        <dbReference type="ARBA" id="ARBA00022741"/>
    </source>
</evidence>
<dbReference type="PANTHER" id="PTHR11070">
    <property type="entry name" value="UVRD / RECB / PCRA DNA HELICASE FAMILY MEMBER"/>
    <property type="match status" value="1"/>
</dbReference>
<feature type="region of interest" description="Disordered" evidence="16">
    <location>
        <begin position="1139"/>
        <end position="1163"/>
    </location>
</feature>
<evidence type="ECO:0000259" key="18">
    <source>
        <dbReference type="PROSITE" id="PS51217"/>
    </source>
</evidence>
<dbReference type="GO" id="GO:0005829">
    <property type="term" value="C:cytosol"/>
    <property type="evidence" value="ECO:0007669"/>
    <property type="project" value="TreeGrafter"/>
</dbReference>
<dbReference type="Pfam" id="PF00580">
    <property type="entry name" value="UvrD-helicase"/>
    <property type="match status" value="1"/>
</dbReference>
<keyword evidence="4" id="KW-0227">DNA damage</keyword>
<protein>
    <recommendedName>
        <fullName evidence="13">DNA 3'-5' helicase</fullName>
        <ecNumber evidence="13">5.6.2.4</ecNumber>
    </recommendedName>
</protein>
<feature type="domain" description="UvrD-like helicase ATP-binding" evidence="17">
    <location>
        <begin position="26"/>
        <end position="337"/>
    </location>
</feature>
<dbReference type="GO" id="GO:0004527">
    <property type="term" value="F:exonuclease activity"/>
    <property type="evidence" value="ECO:0007669"/>
    <property type="project" value="UniProtKB-KW"/>
</dbReference>
<dbReference type="GO" id="GO:0000725">
    <property type="term" value="P:recombinational repair"/>
    <property type="evidence" value="ECO:0007669"/>
    <property type="project" value="TreeGrafter"/>
</dbReference>
<dbReference type="AlphaFoldDB" id="A0A1C6THC3"/>
<dbReference type="GO" id="GO:0003677">
    <property type="term" value="F:DNA binding"/>
    <property type="evidence" value="ECO:0007669"/>
    <property type="project" value="UniProtKB-KW"/>
</dbReference>
<reference evidence="20" key="1">
    <citation type="submission" date="2016-06" db="EMBL/GenBank/DDBJ databases">
        <authorList>
            <person name="Varghese N."/>
            <person name="Submissions Spin"/>
        </authorList>
    </citation>
    <scope>NUCLEOTIDE SEQUENCE [LARGE SCALE GENOMIC DNA]</scope>
    <source>
        <strain evidence="20">DSM 43817</strain>
    </source>
</reference>
<keyword evidence="20" id="KW-1185">Reference proteome</keyword>
<dbReference type="EMBL" id="FMHW01000002">
    <property type="protein sequence ID" value="SCL41146.1"/>
    <property type="molecule type" value="Genomic_DNA"/>
</dbReference>
<evidence type="ECO:0000313" key="20">
    <source>
        <dbReference type="Proteomes" id="UP000198959"/>
    </source>
</evidence>
<evidence type="ECO:0000256" key="14">
    <source>
        <dbReference type="ARBA" id="ARBA00048988"/>
    </source>
</evidence>
<gene>
    <name evidence="19" type="ORF">GA0074692_6166</name>
</gene>
<evidence type="ECO:0000313" key="19">
    <source>
        <dbReference type="EMBL" id="SCL41146.1"/>
    </source>
</evidence>
<dbReference type="PROSITE" id="PS51217">
    <property type="entry name" value="UVRD_HELICASE_CTER"/>
    <property type="match status" value="1"/>
</dbReference>
<name>A0A1C6THC3_9ACTN</name>
<comment type="catalytic activity">
    <reaction evidence="14">
        <text>ATP + H2O = ADP + phosphate + H(+)</text>
        <dbReference type="Rhea" id="RHEA:13065"/>
        <dbReference type="ChEBI" id="CHEBI:15377"/>
        <dbReference type="ChEBI" id="CHEBI:15378"/>
        <dbReference type="ChEBI" id="CHEBI:30616"/>
        <dbReference type="ChEBI" id="CHEBI:43474"/>
        <dbReference type="ChEBI" id="CHEBI:456216"/>
        <dbReference type="EC" id="5.6.2.4"/>
    </reaction>
</comment>
<dbReference type="InterPro" id="IPR038726">
    <property type="entry name" value="PDDEXK_AddAB-type"/>
</dbReference>
<evidence type="ECO:0000256" key="13">
    <source>
        <dbReference type="ARBA" id="ARBA00034808"/>
    </source>
</evidence>
<sequence length="1163" mass="122420">MQTYRLVRRSEGLTCGDGPSPAPAGWREDARQAEVVAHTDGPMLVLGGPGTGKTSTLVEAVAARVAEGVDPERVLVLTFGRRTATTLRHRIEARVAAGNRVVREPLVRTFPAYAFGLLRRAAAERGEPSPRLLTGPEQDLIIRELLDAVGEDPEDDPVGWPVDLWPALRTRAFAGQLRDLLMRAAERGVGPVELARLGERLGRADWPAAARFLREYVSVLALRDVSNRGSVAYDPAELVRAATGLLLDDPELLAAERRRLAHVYVDELADTDPAQLELLAVVAGGGKSLVAFGDPDSSTYAFRGADPAGVTDFPHRFRTASGAPAAQVVLTTSYRAGPELLAAAGRLARRLRGPVTHRQLAPLPDAPSGTVEVRTFRSATSESAYLAHTLRAAHLLDGVPWSRMAVLVRSTTLQLPTLRRALHTAGVPTVVHGEDLPLHLQPAVAPLLLLLRCALEPERLDEEAAVALLHSPLGGADPLAERRLRQGLRALAQAAGDRRPSGELLVETLHDPDGLAGVERRWAEPAQAVARLLVTARDTAARPGATVEDVLWAVWAGSGLAERWSAAIQGRADSGEGESARRWRADAADRDLDAVLVLFDAAARFVDRLPGARTEVFLDHVLGQDLPADTIAPAADRGDAVRLLTAHAAKGLEWDVVAVAGVQEGIWPDLRLRGSLLGSERLVDVLAGRGEGAGTAAVLAGQTSALLDEERRLCYVAVTRARHRLLVSAVSSASVGGDDHEEQPSRFLYELAAEPPRDDGGTGRGPVPSPGDSGGPVGSGPAGGVPAADTPAGGVPDGGARDGTGPDGPDRGDGGVDPTGGRAGELPVGRPPRALTLPALVAELRTAVADPAAPVARRHAAAAELARLAAAGVPGAHPDDWWGLRGLSDDRPLVDDGEPVRVTPSAMESALRCSLRWLLERHGGSGPPSTAQSVGNLVHAAAMLAENASVDRTALLEYVTARFDAIELAARWMAGPEQARAEGMVDKLLRWLAVNPRRLLAIEHEFAVRLDDPHRPVDLVGRVDRLEVDADGRLVVVDLKTGRSTAVAAELAEHPQLGAYQAAVEAGAFAEHGEESGGAALVQLGTGSKEAREQGQAPVGQGPEAGWATALVRRTADTMAAATFAAVANSKCRVCPVRTSCPVSGKGRQVVEPPTVGPPPEKS</sequence>
<evidence type="ECO:0000256" key="16">
    <source>
        <dbReference type="SAM" id="MobiDB-lite"/>
    </source>
</evidence>
<keyword evidence="3 15" id="KW-0547">Nucleotide-binding</keyword>
<dbReference type="PANTHER" id="PTHR11070:SF59">
    <property type="entry name" value="DNA 3'-5' HELICASE"/>
    <property type="match status" value="1"/>
</dbReference>
<dbReference type="InterPro" id="IPR027417">
    <property type="entry name" value="P-loop_NTPase"/>
</dbReference>
<dbReference type="EC" id="5.6.2.4" evidence="13"/>
<dbReference type="GO" id="GO:0033202">
    <property type="term" value="C:DNA helicase complex"/>
    <property type="evidence" value="ECO:0007669"/>
    <property type="project" value="TreeGrafter"/>
</dbReference>
<keyword evidence="5 15" id="KW-0378">Hydrolase</keyword>
<evidence type="ECO:0000256" key="5">
    <source>
        <dbReference type="ARBA" id="ARBA00022801"/>
    </source>
</evidence>
<dbReference type="PROSITE" id="PS51198">
    <property type="entry name" value="UVRD_HELICASE_ATP_BIND"/>
    <property type="match status" value="1"/>
</dbReference>
<evidence type="ECO:0000256" key="6">
    <source>
        <dbReference type="ARBA" id="ARBA00022806"/>
    </source>
</evidence>
<dbReference type="GO" id="GO:0043138">
    <property type="term" value="F:3'-5' DNA helicase activity"/>
    <property type="evidence" value="ECO:0007669"/>
    <property type="project" value="UniProtKB-EC"/>
</dbReference>
<evidence type="ECO:0000256" key="9">
    <source>
        <dbReference type="ARBA" id="ARBA00023125"/>
    </source>
</evidence>